<reference evidence="3" key="2">
    <citation type="journal article" date="2013" name="PLoS ONE">
        <title>A Gene Expression Study of the Activities of Aromatic Ring-Cleavage Dioxygenases in Mycobacterium gilvum PYR-GCK to Changes in Salinity and pH during Pyrene Degradation.</title>
        <authorList>
            <person name="Badejo A.C."/>
            <person name="Badejo A.O."/>
            <person name="Shin K.H."/>
            <person name="Chai Y.G."/>
        </authorList>
    </citation>
    <scope>NUCLEOTIDE SEQUENCE [LARGE SCALE GENOMIC DNA]</scope>
    <source>
        <strain evidence="3">PYR-GCK</strain>
    </source>
</reference>
<dbReference type="InterPro" id="IPR004629">
    <property type="entry name" value="WecG_TagA_CpsF"/>
</dbReference>
<evidence type="ECO:0000256" key="2">
    <source>
        <dbReference type="ARBA" id="ARBA00022679"/>
    </source>
</evidence>
<dbReference type="Pfam" id="PF03808">
    <property type="entry name" value="Glyco_tran_WecG"/>
    <property type="match status" value="1"/>
</dbReference>
<organism evidence="3">
    <name type="scientific">Mycolicibacterium gilvum (strain PYR-GCK)</name>
    <name type="common">Mycobacterium gilvum (strain PYR-GCK)</name>
    <dbReference type="NCBI Taxonomy" id="350054"/>
    <lineage>
        <taxon>Bacteria</taxon>
        <taxon>Bacillati</taxon>
        <taxon>Actinomycetota</taxon>
        <taxon>Actinomycetes</taxon>
        <taxon>Mycobacteriales</taxon>
        <taxon>Mycobacteriaceae</taxon>
        <taxon>Mycolicibacterium</taxon>
    </lineage>
</organism>
<protein>
    <submittedName>
        <fullName evidence="3">Glycosyl transferase, WecB/TagA/CpsF family</fullName>
    </submittedName>
</protein>
<proteinExistence type="predicted"/>
<accession>A4TF52</accession>
<keyword evidence="1" id="KW-0328">Glycosyltransferase</keyword>
<evidence type="ECO:0000313" key="3">
    <source>
        <dbReference type="EMBL" id="ABP47226.1"/>
    </source>
</evidence>
<keyword evidence="2 3" id="KW-0808">Transferase</keyword>
<dbReference type="GO" id="GO:0016758">
    <property type="term" value="F:hexosyltransferase activity"/>
    <property type="evidence" value="ECO:0007669"/>
    <property type="project" value="TreeGrafter"/>
</dbReference>
<dbReference type="CDD" id="cd06533">
    <property type="entry name" value="Glyco_transf_WecG_TagA"/>
    <property type="match status" value="1"/>
</dbReference>
<name>A4TF52_MYCGI</name>
<dbReference type="STRING" id="350054.Mflv_4758"/>
<dbReference type="HOGENOM" id="CLU_063203_2_1_11"/>
<gene>
    <name evidence="3" type="ordered locus">Mflv_4758</name>
</gene>
<dbReference type="PANTHER" id="PTHR34136:SF1">
    <property type="entry name" value="UDP-N-ACETYL-D-MANNOSAMINURONIC ACID TRANSFERASE"/>
    <property type="match status" value="1"/>
</dbReference>
<dbReference type="CAZy" id="GT26">
    <property type="family name" value="Glycosyltransferase Family 26"/>
</dbReference>
<dbReference type="AlphaFoldDB" id="A4TF52"/>
<evidence type="ECO:0000256" key="1">
    <source>
        <dbReference type="ARBA" id="ARBA00022676"/>
    </source>
</evidence>
<reference evidence="3" key="1">
    <citation type="submission" date="2007-04" db="EMBL/GenBank/DDBJ databases">
        <authorList>
            <consortium name="US DOE Joint Genome Institute"/>
            <person name="Copeland A."/>
            <person name="Lucas S."/>
            <person name="Lapidus A."/>
            <person name="Barry K."/>
            <person name="Detter J.C."/>
            <person name="Glavina del Rio T."/>
            <person name="Hammon N."/>
            <person name="Israni S."/>
            <person name="Dalin E."/>
            <person name="Tice H."/>
            <person name="Pitluck S."/>
            <person name="Chain P."/>
            <person name="Malfatti S."/>
            <person name="Shin M."/>
            <person name="Vergez L."/>
            <person name="Schmutz J."/>
            <person name="Larimer F."/>
            <person name="Land M."/>
            <person name="Hauser L."/>
            <person name="Kyrpides N."/>
            <person name="Mikhailova N."/>
            <person name="Miller C."/>
            <person name="Richardson P."/>
        </authorList>
    </citation>
    <scope>NUCLEOTIDE SEQUENCE</scope>
    <source>
        <strain evidence="3">PYR-GCK</strain>
    </source>
</reference>
<dbReference type="EMBL" id="CP000656">
    <property type="protein sequence ID" value="ABP47226.1"/>
    <property type="molecule type" value="Genomic_DNA"/>
</dbReference>
<dbReference type="PANTHER" id="PTHR34136">
    <property type="match status" value="1"/>
</dbReference>
<dbReference type="NCBIfam" id="TIGR00696">
    <property type="entry name" value="wecG_tagA_cpsF"/>
    <property type="match status" value="1"/>
</dbReference>
<dbReference type="eggNOG" id="COG1922">
    <property type="taxonomic scope" value="Bacteria"/>
</dbReference>
<sequence>MKPWEIKEITVPMSDSQDRCQVGTLAFEVATLDDAVNRTIDEALRRRSDHIHLANAWSIALAEDDSQLRDAFGTGSNYPDGKPVVWVMRWRHRRSNGIKPARVDGPTFFERVLEQGVPQNVKHFFFGSTPETLEKLQDNVRIRFPGIDIVGVSSPPFKDLTAEDLAGELARIRACEPHLVWVGLGTPKQDKVAAYLAEHYSGIFACVGAAFDYTAGNLRETPKWIQEAGLGWLFRLAQEPRRLWRRYLFGNARFIRIVAKQIATEQRTLRAGKLT</sequence>
<dbReference type="KEGG" id="mgi:Mflv_4758"/>